<protein>
    <submittedName>
        <fullName evidence="3">Gfo/Idh/MocA family oxidoreductase</fullName>
    </submittedName>
</protein>
<evidence type="ECO:0000313" key="4">
    <source>
        <dbReference type="Proteomes" id="UP000291301"/>
    </source>
</evidence>
<dbReference type="OrthoDB" id="9776544at2"/>
<evidence type="ECO:0000313" key="3">
    <source>
        <dbReference type="EMBL" id="TCD15250.1"/>
    </source>
</evidence>
<proteinExistence type="predicted"/>
<dbReference type="PANTHER" id="PTHR43708:SF8">
    <property type="entry name" value="OXIDOREDUCTASE"/>
    <property type="match status" value="1"/>
</dbReference>
<dbReference type="InterPro" id="IPR000683">
    <property type="entry name" value="Gfo/Idh/MocA-like_OxRdtase_N"/>
</dbReference>
<evidence type="ECO:0000259" key="1">
    <source>
        <dbReference type="Pfam" id="PF01408"/>
    </source>
</evidence>
<gene>
    <name evidence="3" type="ORF">E0D97_06850</name>
</gene>
<dbReference type="InterPro" id="IPR051317">
    <property type="entry name" value="Gfo/Idh/MocA_oxidoreduct"/>
</dbReference>
<dbReference type="SUPFAM" id="SSF55347">
    <property type="entry name" value="Glyceraldehyde-3-phosphate dehydrogenase-like, C-terminal domain"/>
    <property type="match status" value="1"/>
</dbReference>
<dbReference type="EMBL" id="SJST01000002">
    <property type="protein sequence ID" value="TCD15250.1"/>
    <property type="molecule type" value="Genomic_DNA"/>
</dbReference>
<reference evidence="3 4" key="1">
    <citation type="journal article" date="2015" name="Antonie Van Leeuwenhoek">
        <title>Oricola cellulosilytica gen. nov., sp. nov., a cellulose-degrading bacterium of the family Phyllobacteriaceae isolated from surface seashore water, and emended descriptions of Mesorhizobium loti and Phyllobacterium myrsinacearum.</title>
        <authorList>
            <person name="Hameed A."/>
            <person name="Shahina M."/>
            <person name="Lai W.A."/>
            <person name="Lin S.Y."/>
            <person name="Young L.S."/>
            <person name="Liu Y.C."/>
            <person name="Hsu Y.H."/>
            <person name="Young C.C."/>
        </authorList>
    </citation>
    <scope>NUCLEOTIDE SEQUENCE [LARGE SCALE GENOMIC DNA]</scope>
    <source>
        <strain evidence="3 4">KCTC 52183</strain>
    </source>
</reference>
<dbReference type="SUPFAM" id="SSF51735">
    <property type="entry name" value="NAD(P)-binding Rossmann-fold domains"/>
    <property type="match status" value="1"/>
</dbReference>
<comment type="caution">
    <text evidence="3">The sequence shown here is derived from an EMBL/GenBank/DDBJ whole genome shotgun (WGS) entry which is preliminary data.</text>
</comment>
<dbReference type="Pfam" id="PF22725">
    <property type="entry name" value="GFO_IDH_MocA_C3"/>
    <property type="match status" value="1"/>
</dbReference>
<dbReference type="RefSeq" id="WP_131567148.1">
    <property type="nucleotide sequence ID" value="NZ_JAINFK010000004.1"/>
</dbReference>
<accession>A0A4R0PCQ0</accession>
<dbReference type="Gene3D" id="3.30.360.10">
    <property type="entry name" value="Dihydrodipicolinate Reductase, domain 2"/>
    <property type="match status" value="1"/>
</dbReference>
<dbReference type="InterPro" id="IPR055170">
    <property type="entry name" value="GFO_IDH_MocA-like_dom"/>
</dbReference>
<feature type="domain" description="GFO/IDH/MocA-like oxidoreductase" evidence="2">
    <location>
        <begin position="130"/>
        <end position="262"/>
    </location>
</feature>
<name>A0A4R0PCQ0_9HYPH</name>
<dbReference type="GO" id="GO:0000166">
    <property type="term" value="F:nucleotide binding"/>
    <property type="evidence" value="ECO:0007669"/>
    <property type="project" value="InterPro"/>
</dbReference>
<evidence type="ECO:0000259" key="2">
    <source>
        <dbReference type="Pfam" id="PF22725"/>
    </source>
</evidence>
<dbReference type="Proteomes" id="UP000291301">
    <property type="component" value="Unassembled WGS sequence"/>
</dbReference>
<dbReference type="InterPro" id="IPR036291">
    <property type="entry name" value="NAD(P)-bd_dom_sf"/>
</dbReference>
<keyword evidence="4" id="KW-1185">Reference proteome</keyword>
<dbReference type="AlphaFoldDB" id="A0A4R0PCQ0"/>
<dbReference type="Pfam" id="PF01408">
    <property type="entry name" value="GFO_IDH_MocA"/>
    <property type="match status" value="1"/>
</dbReference>
<sequence length="385" mass="41556">MHIALVGTGFVADYYMTTLANHRELSLAGVWDRDAEQLQRFVRFHSVPAYNSLDALLADDSVETVVNLTHPQSHFAVSVAALEAGKHVYSEKPLAMTLGEARELTARARKSGRIFASAPANHLSAAFQLTAATLSSGAIGSPRLVYAEMEDGAVFRENWQSWRSKSGASWPGAHEFEIGCTLEHAGYCLSWLIALFGGISRIIGYSGVMFADKGVPLAKEAMGADFSTAVLEFENGVVARLTNGLAAPRDRSLTVMGDAGTLTVEDLWNDRSAVRIDKAGDVPSLPSRLLRRIERAAGSRLPLQLNSGHALRYGPNVRRKRLPAYPSRIDFAAGLKAVSDCAAGSGKGRNRLSNEALHLTEAALALDRLGEQDGRYEMTTSLADD</sequence>
<dbReference type="Gene3D" id="3.40.50.720">
    <property type="entry name" value="NAD(P)-binding Rossmann-like Domain"/>
    <property type="match status" value="1"/>
</dbReference>
<feature type="domain" description="Gfo/Idh/MocA-like oxidoreductase N-terminal" evidence="1">
    <location>
        <begin position="2"/>
        <end position="115"/>
    </location>
</feature>
<dbReference type="PANTHER" id="PTHR43708">
    <property type="entry name" value="CONSERVED EXPRESSED OXIDOREDUCTASE (EUROFUNG)"/>
    <property type="match status" value="1"/>
</dbReference>
<organism evidence="3 4">
    <name type="scientific">Oricola cellulosilytica</name>
    <dbReference type="NCBI Taxonomy" id="1429082"/>
    <lineage>
        <taxon>Bacteria</taxon>
        <taxon>Pseudomonadati</taxon>
        <taxon>Pseudomonadota</taxon>
        <taxon>Alphaproteobacteria</taxon>
        <taxon>Hyphomicrobiales</taxon>
        <taxon>Ahrensiaceae</taxon>
        <taxon>Oricola</taxon>
    </lineage>
</organism>